<sequence>MSPDYSSPTGQTAPANNHHELPSTSSPPSSGSQISQSSDGHMSTGATARVLGAISSLSGDLVTPSEIYRDHLQRKNFGHPLWIPGPNERASTAYRESGVMVGDVGIITSHGSFSYLFSVFHDAAHPRNAGMQLPLDFVPFATSPGACDIEEFREFDCATGCYLADDYVMRISGEADFSGRTILQTSAKQAAVLMLPETVYTADLRSIVPLRDYIRNNLQGWYKFVRDVKGWDIKNGDIRVVHSCRKSAGYGIATVSNSSPDPTTELTFSVQDSPCDNSRCRYSWSHRGCATVKAGPSSSLSSSQPSNQCLFVGTIDFQLGEDQWRGIEPGDQPIFSCHSKQNSEPRAQSRHQSGVKYQPLETSGPPKSSTSNHSGSQRPSGNSSQYCGTEDYPARPLKPLPSDLLTDVLMRAVPTATSVSVCTQDWGPYFTASVKDGSDFIKNVLCANDIFEEDGMVYFKLKQPSSRMSELLSKVEHEGQQHHILAR</sequence>
<feature type="compositionally biased region" description="Polar residues" evidence="1">
    <location>
        <begin position="365"/>
        <end position="387"/>
    </location>
</feature>
<feature type="compositionally biased region" description="Polar residues" evidence="1">
    <location>
        <begin position="338"/>
        <end position="352"/>
    </location>
</feature>
<dbReference type="Proteomes" id="UP000567179">
    <property type="component" value="Unassembled WGS sequence"/>
</dbReference>
<dbReference type="EMBL" id="JAACJJ010000056">
    <property type="protein sequence ID" value="KAF5312269.1"/>
    <property type="molecule type" value="Genomic_DNA"/>
</dbReference>
<evidence type="ECO:0000313" key="2">
    <source>
        <dbReference type="EMBL" id="KAF5312269.1"/>
    </source>
</evidence>
<feature type="region of interest" description="Disordered" evidence="1">
    <location>
        <begin position="1"/>
        <end position="43"/>
    </location>
</feature>
<name>A0A8H5ETY3_9AGAR</name>
<keyword evidence="3" id="KW-1185">Reference proteome</keyword>
<dbReference type="OrthoDB" id="2662290at2759"/>
<organism evidence="2 3">
    <name type="scientific">Psilocybe cf. subviscida</name>
    <dbReference type="NCBI Taxonomy" id="2480587"/>
    <lineage>
        <taxon>Eukaryota</taxon>
        <taxon>Fungi</taxon>
        <taxon>Dikarya</taxon>
        <taxon>Basidiomycota</taxon>
        <taxon>Agaricomycotina</taxon>
        <taxon>Agaricomycetes</taxon>
        <taxon>Agaricomycetidae</taxon>
        <taxon>Agaricales</taxon>
        <taxon>Agaricineae</taxon>
        <taxon>Strophariaceae</taxon>
        <taxon>Psilocybe</taxon>
    </lineage>
</organism>
<dbReference type="AlphaFoldDB" id="A0A8H5ETY3"/>
<feature type="compositionally biased region" description="Polar residues" evidence="1">
    <location>
        <begin position="1"/>
        <end position="15"/>
    </location>
</feature>
<comment type="caution">
    <text evidence="2">The sequence shown here is derived from an EMBL/GenBank/DDBJ whole genome shotgun (WGS) entry which is preliminary data.</text>
</comment>
<gene>
    <name evidence="2" type="ORF">D9619_002353</name>
</gene>
<protein>
    <submittedName>
        <fullName evidence="2">Uncharacterized protein</fullName>
    </submittedName>
</protein>
<reference evidence="2 3" key="1">
    <citation type="journal article" date="2020" name="ISME J.">
        <title>Uncovering the hidden diversity of litter-decomposition mechanisms in mushroom-forming fungi.</title>
        <authorList>
            <person name="Floudas D."/>
            <person name="Bentzer J."/>
            <person name="Ahren D."/>
            <person name="Johansson T."/>
            <person name="Persson P."/>
            <person name="Tunlid A."/>
        </authorList>
    </citation>
    <scope>NUCLEOTIDE SEQUENCE [LARGE SCALE GENOMIC DNA]</scope>
    <source>
        <strain evidence="2 3">CBS 101986</strain>
    </source>
</reference>
<proteinExistence type="predicted"/>
<feature type="compositionally biased region" description="Low complexity" evidence="1">
    <location>
        <begin position="22"/>
        <end position="38"/>
    </location>
</feature>
<feature type="region of interest" description="Disordered" evidence="1">
    <location>
        <begin position="330"/>
        <end position="393"/>
    </location>
</feature>
<evidence type="ECO:0000256" key="1">
    <source>
        <dbReference type="SAM" id="MobiDB-lite"/>
    </source>
</evidence>
<evidence type="ECO:0000313" key="3">
    <source>
        <dbReference type="Proteomes" id="UP000567179"/>
    </source>
</evidence>
<accession>A0A8H5ETY3</accession>